<organism evidence="4 5">
    <name type="scientific">Lentibacillus halophilus</name>
    <dbReference type="NCBI Taxonomy" id="295065"/>
    <lineage>
        <taxon>Bacteria</taxon>
        <taxon>Bacillati</taxon>
        <taxon>Bacillota</taxon>
        <taxon>Bacilli</taxon>
        <taxon>Bacillales</taxon>
        <taxon>Bacillaceae</taxon>
        <taxon>Lentibacillus</taxon>
    </lineage>
</organism>
<feature type="transmembrane region" description="Helical" evidence="2">
    <location>
        <begin position="7"/>
        <end position="25"/>
    </location>
</feature>
<protein>
    <submittedName>
        <fullName evidence="4">VWA domain-containing protein</fullName>
    </submittedName>
</protein>
<feature type="transmembrane region" description="Helical" evidence="2">
    <location>
        <begin position="37"/>
        <end position="57"/>
    </location>
</feature>
<dbReference type="RefSeq" id="WP_343751091.1">
    <property type="nucleotide sequence ID" value="NZ_BAAADM010000015.1"/>
</dbReference>
<proteinExistence type="predicted"/>
<dbReference type="SUPFAM" id="SSF53300">
    <property type="entry name" value="vWA-like"/>
    <property type="match status" value="2"/>
</dbReference>
<dbReference type="PANTHER" id="PTHR37947:SF2">
    <property type="entry name" value="VON WILLEBRAND FACTOR TYPE A"/>
    <property type="match status" value="1"/>
</dbReference>
<dbReference type="Proteomes" id="UP001501459">
    <property type="component" value="Unassembled WGS sequence"/>
</dbReference>
<keyword evidence="2" id="KW-0472">Membrane</keyword>
<evidence type="ECO:0000256" key="1">
    <source>
        <dbReference type="SAM" id="MobiDB-lite"/>
    </source>
</evidence>
<sequence length="929" mass="102643">MALQVEHPLWLAGFIPVVIVLYLYWRSNARLTSGRKIALTVLRALVFTLVMLALAGVQMRWSVDQVATTFVVDRSHSAIEKEQTALNQMNEAMEDKAPEDKAGVVSTGRKAAVEKPLSDHVNGIRSFETETNRSYTNLASGLQLGGSMFSENDSGRVVLMTDGNENIGDAVRQASYLHNRGYVVDVLPFSPDYKDDVAITSFDVPETIYTGEQARLSMTINSSMDTSGQVRIKQNGQTIIDQTVQLNKGKNQLAFNQLVSTDGFLTFRAEIVSEGDQVVENNQLEAFAETKGMPSVLIVEGKSGASANLKKALDASAVQVKTISPDLLPGQLSSYLSYDTIIFSNVSAHMITGKQMTLMERAVKDFGVGFIMTGGDQAFGVGGYFKTPIEKLLPVDMEVKGKKELPSLGLSIVLDKSGSMNGNKIALAREAAARSVELLREKDTLGVIAFDGTLWQVVEPGPIDDKEDVLKQIRSITASGGTDIFTPLTQAYDQMDPLELKRKHIILLTDGQSATSTNYRQMIEEAKNNGITLSTVAIGRQADGQLLKEMAQLGGGRFYQVHNNSSIPTILSRETSLVTKTYIEDDPFHPNVTAGGGEWGSLFEKGVPQMNAYIATTLKGRAQQVLTSEKNDPVLARWQYGLGKTVAWTSDLSGEWAGDWPKWENWSPLWNDIVTWTLPQYQKKSYHVSKEIEGNQVTLNVKAADNKASKLNATLVRDNGEDVPFNLQPKAPGEYQGSFEADNQGVYFLQITEKQGDQIVGSFKTGIVVPYSQEYAFTPANDHLIKEIASAGGGKVIDGMNNVFSSKGLPPRYDNQDLFYLFLTLALILFMMDVAVRRFRMNVAFVTRISERFKRKQEKEHEGTEKRAARFSQLKQASTKRVSTQSSKGKPAAKKQTKPVKQAKTTRNDNENESKEDRLQRLLKAKRKK</sequence>
<feature type="compositionally biased region" description="Basic and acidic residues" evidence="1">
    <location>
        <begin position="854"/>
        <end position="868"/>
    </location>
</feature>
<dbReference type="SUPFAM" id="SSF52317">
    <property type="entry name" value="Class I glutamine amidotransferase-like"/>
    <property type="match status" value="1"/>
</dbReference>
<feature type="compositionally biased region" description="Basic and acidic residues" evidence="1">
    <location>
        <begin position="906"/>
        <end position="920"/>
    </location>
</feature>
<dbReference type="EMBL" id="BAAADM010000015">
    <property type="protein sequence ID" value="GAA0432316.1"/>
    <property type="molecule type" value="Genomic_DNA"/>
</dbReference>
<dbReference type="PROSITE" id="PS50234">
    <property type="entry name" value="VWFA"/>
    <property type="match status" value="1"/>
</dbReference>
<evidence type="ECO:0000259" key="3">
    <source>
        <dbReference type="PROSITE" id="PS50234"/>
    </source>
</evidence>
<name>A0ABN0Z4G4_9BACI</name>
<feature type="domain" description="VWFA" evidence="3">
    <location>
        <begin position="409"/>
        <end position="574"/>
    </location>
</feature>
<feature type="region of interest" description="Disordered" evidence="1">
    <location>
        <begin position="854"/>
        <end position="929"/>
    </location>
</feature>
<dbReference type="InterPro" id="IPR002035">
    <property type="entry name" value="VWF_A"/>
</dbReference>
<feature type="compositionally biased region" description="Polar residues" evidence="1">
    <location>
        <begin position="873"/>
        <end position="888"/>
    </location>
</feature>
<dbReference type="InterPro" id="IPR036465">
    <property type="entry name" value="vWFA_dom_sf"/>
</dbReference>
<reference evidence="4 5" key="1">
    <citation type="journal article" date="2019" name="Int. J. Syst. Evol. Microbiol.">
        <title>The Global Catalogue of Microorganisms (GCM) 10K type strain sequencing project: providing services to taxonomists for standard genome sequencing and annotation.</title>
        <authorList>
            <consortium name="The Broad Institute Genomics Platform"/>
            <consortium name="The Broad Institute Genome Sequencing Center for Infectious Disease"/>
            <person name="Wu L."/>
            <person name="Ma J."/>
        </authorList>
    </citation>
    <scope>NUCLEOTIDE SEQUENCE [LARGE SCALE GENOMIC DNA]</scope>
    <source>
        <strain evidence="4 5">JCM 12149</strain>
    </source>
</reference>
<dbReference type="CDD" id="cd00198">
    <property type="entry name" value="vWFA"/>
    <property type="match status" value="1"/>
</dbReference>
<keyword evidence="2" id="KW-1133">Transmembrane helix</keyword>
<dbReference type="Gene3D" id="3.40.50.410">
    <property type="entry name" value="von Willebrand factor, type A domain"/>
    <property type="match status" value="1"/>
</dbReference>
<comment type="caution">
    <text evidence="4">The sequence shown here is derived from an EMBL/GenBank/DDBJ whole genome shotgun (WGS) entry which is preliminary data.</text>
</comment>
<dbReference type="Gene3D" id="3.40.50.880">
    <property type="match status" value="2"/>
</dbReference>
<dbReference type="PANTHER" id="PTHR37947">
    <property type="entry name" value="BLL2462 PROTEIN"/>
    <property type="match status" value="1"/>
</dbReference>
<keyword evidence="2" id="KW-0812">Transmembrane</keyword>
<evidence type="ECO:0000313" key="4">
    <source>
        <dbReference type="EMBL" id="GAA0432316.1"/>
    </source>
</evidence>
<feature type="transmembrane region" description="Helical" evidence="2">
    <location>
        <begin position="818"/>
        <end position="836"/>
    </location>
</feature>
<gene>
    <name evidence="4" type="ORF">GCM10008983_06120</name>
</gene>
<evidence type="ECO:0000313" key="5">
    <source>
        <dbReference type="Proteomes" id="UP001501459"/>
    </source>
</evidence>
<accession>A0ABN0Z4G4</accession>
<dbReference type="InterPro" id="IPR029062">
    <property type="entry name" value="Class_I_gatase-like"/>
</dbReference>
<dbReference type="Pfam" id="PF00092">
    <property type="entry name" value="VWA"/>
    <property type="match status" value="1"/>
</dbReference>
<dbReference type="SMART" id="SM00327">
    <property type="entry name" value="VWA"/>
    <property type="match status" value="2"/>
</dbReference>
<dbReference type="Pfam" id="PF13519">
    <property type="entry name" value="VWA_2"/>
    <property type="match status" value="1"/>
</dbReference>
<evidence type="ECO:0000256" key="2">
    <source>
        <dbReference type="SAM" id="Phobius"/>
    </source>
</evidence>
<keyword evidence="5" id="KW-1185">Reference proteome</keyword>